<feature type="region of interest" description="Disordered" evidence="1">
    <location>
        <begin position="273"/>
        <end position="333"/>
    </location>
</feature>
<dbReference type="RefSeq" id="XP_014158870.1">
    <property type="nucleotide sequence ID" value="XM_014303395.1"/>
</dbReference>
<evidence type="ECO:0000256" key="1">
    <source>
        <dbReference type="SAM" id="MobiDB-lite"/>
    </source>
</evidence>
<reference evidence="2 3" key="1">
    <citation type="submission" date="2011-02" db="EMBL/GenBank/DDBJ databases">
        <title>The Genome Sequence of Sphaeroforma arctica JP610.</title>
        <authorList>
            <consortium name="The Broad Institute Genome Sequencing Platform"/>
            <person name="Russ C."/>
            <person name="Cuomo C."/>
            <person name="Young S.K."/>
            <person name="Zeng Q."/>
            <person name="Gargeya S."/>
            <person name="Alvarado L."/>
            <person name="Berlin A."/>
            <person name="Chapman S.B."/>
            <person name="Chen Z."/>
            <person name="Freedman E."/>
            <person name="Gellesch M."/>
            <person name="Goldberg J."/>
            <person name="Griggs A."/>
            <person name="Gujja S."/>
            <person name="Heilman E."/>
            <person name="Heiman D."/>
            <person name="Howarth C."/>
            <person name="Mehta T."/>
            <person name="Neiman D."/>
            <person name="Pearson M."/>
            <person name="Roberts A."/>
            <person name="Saif S."/>
            <person name="Shea T."/>
            <person name="Shenoy N."/>
            <person name="Sisk P."/>
            <person name="Stolte C."/>
            <person name="Sykes S."/>
            <person name="White J."/>
            <person name="Yandava C."/>
            <person name="Burger G."/>
            <person name="Gray M.W."/>
            <person name="Holland P.W.H."/>
            <person name="King N."/>
            <person name="Lang F.B.F."/>
            <person name="Roger A.J."/>
            <person name="Ruiz-Trillo I."/>
            <person name="Haas B."/>
            <person name="Nusbaum C."/>
            <person name="Birren B."/>
        </authorList>
    </citation>
    <scope>NUCLEOTIDE SEQUENCE [LARGE SCALE GENOMIC DNA]</scope>
    <source>
        <strain evidence="2 3">JP610</strain>
    </source>
</reference>
<feature type="compositionally biased region" description="Low complexity" evidence="1">
    <location>
        <begin position="301"/>
        <end position="312"/>
    </location>
</feature>
<feature type="compositionally biased region" description="Basic and acidic residues" evidence="1">
    <location>
        <begin position="89"/>
        <end position="98"/>
    </location>
</feature>
<proteinExistence type="predicted"/>
<keyword evidence="3" id="KW-1185">Reference proteome</keyword>
<accession>A0A0L0G9M5</accession>
<evidence type="ECO:0000313" key="3">
    <source>
        <dbReference type="Proteomes" id="UP000054560"/>
    </source>
</evidence>
<feature type="region of interest" description="Disordered" evidence="1">
    <location>
        <begin position="75"/>
        <end position="98"/>
    </location>
</feature>
<evidence type="ECO:0000313" key="2">
    <source>
        <dbReference type="EMBL" id="KNC84968.1"/>
    </source>
</evidence>
<protein>
    <submittedName>
        <fullName evidence="2">Uncharacterized protein</fullName>
    </submittedName>
</protein>
<sequence>MPNARHSRRIQQLSSERDVEDDIDRRGTEHRRSNSAANPNEEGNAEMHAANLDLLHRTYLAHRGQLPDVTTNEYQEENAAPGSISAATSRHEGECVSTDNKRITTTDIHAIREQVSTLCNNVGGASSSSGPSSGVLAHILGPAVAAAVAADTDSDQPLRQSPVPAKVTVSNNPPRSSGPILLPPNNEDNVSTRSEVLRRPPNRKRTRRRITKQGKGSSDEADDNPEFRIPGPKRKHHGLGYEFPDSDNQIPTSETGSLLDVEALENMHDRLHTKVRKQQRRKESIHETSGNEVQKGHDPDSSNNNVSSSDDNTFGNNLPTPTPKPPKKDKEVVAPPPTLKEIENNRRKLHAGALQVSEQMCKALDDIDTLRAEALQGILNSLRGAYEAKATEKRRVPMRKQWPEYPSNRYHLSDFMEQDTRGALLEA</sequence>
<feature type="compositionally biased region" description="Basic and acidic residues" evidence="1">
    <location>
        <begin position="23"/>
        <end position="32"/>
    </location>
</feature>
<gene>
    <name evidence="2" type="ORF">SARC_02823</name>
</gene>
<organism evidence="2 3">
    <name type="scientific">Sphaeroforma arctica JP610</name>
    <dbReference type="NCBI Taxonomy" id="667725"/>
    <lineage>
        <taxon>Eukaryota</taxon>
        <taxon>Ichthyosporea</taxon>
        <taxon>Ichthyophonida</taxon>
        <taxon>Sphaeroforma</taxon>
    </lineage>
</organism>
<dbReference type="EMBL" id="KQ241728">
    <property type="protein sequence ID" value="KNC84968.1"/>
    <property type="molecule type" value="Genomic_DNA"/>
</dbReference>
<feature type="region of interest" description="Disordered" evidence="1">
    <location>
        <begin position="151"/>
        <end position="253"/>
    </location>
</feature>
<feature type="compositionally biased region" description="Basic residues" evidence="1">
    <location>
        <begin position="200"/>
        <end position="212"/>
    </location>
</feature>
<feature type="region of interest" description="Disordered" evidence="1">
    <location>
        <begin position="1"/>
        <end position="44"/>
    </location>
</feature>
<dbReference type="AlphaFoldDB" id="A0A0L0G9M5"/>
<dbReference type="Proteomes" id="UP000054560">
    <property type="component" value="Unassembled WGS sequence"/>
</dbReference>
<dbReference type="GeneID" id="25903327"/>
<name>A0A0L0G9M5_9EUKA</name>